<feature type="domain" description="Calcineurin-like phosphoesterase" evidence="1">
    <location>
        <begin position="9"/>
        <end position="229"/>
    </location>
</feature>
<dbReference type="InterPro" id="IPR004843">
    <property type="entry name" value="Calcineurin-like_PHP"/>
</dbReference>
<proteinExistence type="predicted"/>
<gene>
    <name evidence="2" type="ORF">FE840_008485</name>
</gene>
<organism evidence="2 3">
    <name type="scientific">Peteryoungia desertarenae</name>
    <dbReference type="NCBI Taxonomy" id="1813451"/>
    <lineage>
        <taxon>Bacteria</taxon>
        <taxon>Pseudomonadati</taxon>
        <taxon>Pseudomonadota</taxon>
        <taxon>Alphaproteobacteria</taxon>
        <taxon>Hyphomicrobiales</taxon>
        <taxon>Rhizobiaceae</taxon>
        <taxon>Peteryoungia</taxon>
    </lineage>
</organism>
<dbReference type="SUPFAM" id="SSF56300">
    <property type="entry name" value="Metallo-dependent phosphatases"/>
    <property type="match status" value="1"/>
</dbReference>
<dbReference type="Gene3D" id="3.60.21.10">
    <property type="match status" value="1"/>
</dbReference>
<evidence type="ECO:0000313" key="2">
    <source>
        <dbReference type="EMBL" id="QLF69576.1"/>
    </source>
</evidence>
<evidence type="ECO:0000259" key="1">
    <source>
        <dbReference type="Pfam" id="PF00149"/>
    </source>
</evidence>
<dbReference type="PANTHER" id="PTHR16509">
    <property type="match status" value="1"/>
</dbReference>
<keyword evidence="3" id="KW-1185">Reference proteome</keyword>
<dbReference type="RefSeq" id="WP_138285293.1">
    <property type="nucleotide sequence ID" value="NZ_CP058350.1"/>
</dbReference>
<evidence type="ECO:0000313" key="3">
    <source>
        <dbReference type="Proteomes" id="UP000308530"/>
    </source>
</evidence>
<accession>A0ABX6QLY2</accession>
<protein>
    <submittedName>
        <fullName evidence="2">Metallophosphoesterase</fullName>
    </submittedName>
</protein>
<sequence>MTVTTPLLRLGIIADPQYAELPPNEELNRFYANSLKKIRDAVDLFNANELDAVVVLGDLIDADAVHFEPVLRELGRLRHPQILLPGNHDFLVEPEHLAGVYHRLSMPAPYYSRQVNGIHLIILDGSEISLFAPPPGDPRRQQAESRLTALRASKAPNAHPWNAGIGGEQRSWLKALLDDMDGKGEKAIVLGHYPVYPPSDHNLWNAEDVAGLLARSPSAVAYLCGHDHRGGFGTKGGTHFVTFKGMVDTEADNAFAIVELFADRLNVMGFGREVSRELSLCEAR</sequence>
<dbReference type="Pfam" id="PF00149">
    <property type="entry name" value="Metallophos"/>
    <property type="match status" value="1"/>
</dbReference>
<dbReference type="Proteomes" id="UP000308530">
    <property type="component" value="Chromosome"/>
</dbReference>
<dbReference type="PANTHER" id="PTHR16509:SF1">
    <property type="entry name" value="MANGANESE-DEPENDENT ADP-RIBOSE_CDP-ALCOHOL DIPHOSPHATASE"/>
    <property type="match status" value="1"/>
</dbReference>
<reference evidence="2 3" key="1">
    <citation type="submission" date="2020-06" db="EMBL/GenBank/DDBJ databases">
        <title>Genome sequence of Rhizobium sp strain ADMK78.</title>
        <authorList>
            <person name="Rahi P."/>
        </authorList>
    </citation>
    <scope>NUCLEOTIDE SEQUENCE [LARGE SCALE GENOMIC DNA]</scope>
    <source>
        <strain evidence="2 3">ADMK78</strain>
    </source>
</reference>
<dbReference type="InterPro" id="IPR029052">
    <property type="entry name" value="Metallo-depent_PP-like"/>
</dbReference>
<name>A0ABX6QLY2_9HYPH</name>
<dbReference type="EMBL" id="CP058350">
    <property type="protein sequence ID" value="QLF69576.1"/>
    <property type="molecule type" value="Genomic_DNA"/>
</dbReference>